<evidence type="ECO:0000256" key="7">
    <source>
        <dbReference type="ARBA" id="ARBA00022842"/>
    </source>
</evidence>
<dbReference type="GO" id="GO:0004519">
    <property type="term" value="F:endonuclease activity"/>
    <property type="evidence" value="ECO:0007669"/>
    <property type="project" value="UniProtKB-KW"/>
</dbReference>
<dbReference type="AlphaFoldDB" id="A0A1I6TTU4"/>
<protein>
    <submittedName>
        <fullName evidence="10">Metal-dependent hydrolase, endonuclease/exonuclease/phosphatase family</fullName>
    </submittedName>
</protein>
<evidence type="ECO:0000256" key="5">
    <source>
        <dbReference type="ARBA" id="ARBA00022763"/>
    </source>
</evidence>
<keyword evidence="10" id="KW-0269">Exonuclease</keyword>
<comment type="cofactor">
    <cofactor evidence="2">
        <name>Mg(2+)</name>
        <dbReference type="ChEBI" id="CHEBI:18420"/>
    </cofactor>
</comment>
<dbReference type="Pfam" id="PF03372">
    <property type="entry name" value="Exo_endo_phos"/>
    <property type="match status" value="1"/>
</dbReference>
<name>A0A1I6TTU4_9FLAO</name>
<reference evidence="10 11" key="1">
    <citation type="submission" date="2016-10" db="EMBL/GenBank/DDBJ databases">
        <authorList>
            <person name="de Groot N.N."/>
        </authorList>
    </citation>
    <scope>NUCLEOTIDE SEQUENCE [LARGE SCALE GENOMIC DNA]</scope>
    <source>
        <strain evidence="10 11">CGMCC 1.6114</strain>
    </source>
</reference>
<dbReference type="OrthoDB" id="9778989at2"/>
<keyword evidence="5" id="KW-0227">DNA damage</keyword>
<keyword evidence="8" id="KW-0234">DNA repair</keyword>
<evidence type="ECO:0000256" key="2">
    <source>
        <dbReference type="ARBA" id="ARBA00001946"/>
    </source>
</evidence>
<dbReference type="PANTHER" id="PTHR15822">
    <property type="entry name" value="TRAF AND TNF RECEPTOR-ASSOCIATED PROTEIN"/>
    <property type="match status" value="1"/>
</dbReference>
<evidence type="ECO:0000256" key="4">
    <source>
        <dbReference type="ARBA" id="ARBA00022723"/>
    </source>
</evidence>
<dbReference type="SUPFAM" id="SSF56219">
    <property type="entry name" value="DNase I-like"/>
    <property type="match status" value="1"/>
</dbReference>
<evidence type="ECO:0000313" key="11">
    <source>
        <dbReference type="Proteomes" id="UP000183209"/>
    </source>
</evidence>
<dbReference type="GO" id="GO:0006281">
    <property type="term" value="P:DNA repair"/>
    <property type="evidence" value="ECO:0007669"/>
    <property type="project" value="UniProtKB-KW"/>
</dbReference>
<evidence type="ECO:0000259" key="9">
    <source>
        <dbReference type="Pfam" id="PF03372"/>
    </source>
</evidence>
<keyword evidence="3" id="KW-0540">Nuclease</keyword>
<keyword evidence="10" id="KW-0255">Endonuclease</keyword>
<dbReference type="GO" id="GO:0046872">
    <property type="term" value="F:metal ion binding"/>
    <property type="evidence" value="ECO:0007669"/>
    <property type="project" value="UniProtKB-KW"/>
</dbReference>
<dbReference type="PANTHER" id="PTHR15822:SF4">
    <property type="entry name" value="TYROSYL-DNA PHOSPHODIESTERASE 2"/>
    <property type="match status" value="1"/>
</dbReference>
<dbReference type="EMBL" id="FPAG01000006">
    <property type="protein sequence ID" value="SFS92642.1"/>
    <property type="molecule type" value="Genomic_DNA"/>
</dbReference>
<dbReference type="InterPro" id="IPR005135">
    <property type="entry name" value="Endo/exonuclease/phosphatase"/>
</dbReference>
<proteinExistence type="predicted"/>
<gene>
    <name evidence="10" type="ORF">SAMN04487906_2143</name>
</gene>
<sequence length="302" mass="34717">MLNLNKFILALLFISSISTIGHSQQKEKSSLKIMTYNIWNGFDWGKDIERKSNLTAWVKAQNPDVLALQELCGYTEEQLKEDALKWGHEYVAILKTEGYPTGITSNQPIIVKDRIKKPFWHGLLHCETYGIDFYIVHLSPSDADIRLKEAQYITKLISENTHKNYLILGDFNAFSPFDAYWMESKPALKDRSKSNEKYSNLRLGEFDYAVISKFLSIPAIDVSINTIMPSNKNFTFPTPALIGKYNNTANSIIKNRQRIDYIFANPELAKKCMKVTFFNQEDTSLLSDHYPVMAEFNTQKTP</sequence>
<organism evidence="10 11">
    <name type="scientific">Zhouia amylolytica</name>
    <dbReference type="NCBI Taxonomy" id="376730"/>
    <lineage>
        <taxon>Bacteria</taxon>
        <taxon>Pseudomonadati</taxon>
        <taxon>Bacteroidota</taxon>
        <taxon>Flavobacteriia</taxon>
        <taxon>Flavobacteriales</taxon>
        <taxon>Flavobacteriaceae</taxon>
        <taxon>Zhouia</taxon>
    </lineage>
</organism>
<evidence type="ECO:0000256" key="8">
    <source>
        <dbReference type="ARBA" id="ARBA00023204"/>
    </source>
</evidence>
<keyword evidence="6 10" id="KW-0378">Hydrolase</keyword>
<keyword evidence="4" id="KW-0479">Metal-binding</keyword>
<dbReference type="RefSeq" id="WP_074978742.1">
    <property type="nucleotide sequence ID" value="NZ_FPAG01000006.1"/>
</dbReference>
<evidence type="ECO:0000256" key="1">
    <source>
        <dbReference type="ARBA" id="ARBA00001936"/>
    </source>
</evidence>
<dbReference type="Proteomes" id="UP000183209">
    <property type="component" value="Unassembled WGS sequence"/>
</dbReference>
<evidence type="ECO:0000256" key="6">
    <source>
        <dbReference type="ARBA" id="ARBA00022801"/>
    </source>
</evidence>
<feature type="domain" description="Endonuclease/exonuclease/phosphatase" evidence="9">
    <location>
        <begin position="34"/>
        <end position="289"/>
    </location>
</feature>
<evidence type="ECO:0000313" key="10">
    <source>
        <dbReference type="EMBL" id="SFS92642.1"/>
    </source>
</evidence>
<comment type="cofactor">
    <cofactor evidence="1">
        <name>Mn(2+)</name>
        <dbReference type="ChEBI" id="CHEBI:29035"/>
    </cofactor>
</comment>
<dbReference type="InterPro" id="IPR051547">
    <property type="entry name" value="TDP2-like"/>
</dbReference>
<keyword evidence="7" id="KW-0460">Magnesium</keyword>
<evidence type="ECO:0000256" key="3">
    <source>
        <dbReference type="ARBA" id="ARBA00022722"/>
    </source>
</evidence>
<accession>A0A1I6TTU4</accession>
<dbReference type="Gene3D" id="3.60.10.10">
    <property type="entry name" value="Endonuclease/exonuclease/phosphatase"/>
    <property type="match status" value="1"/>
</dbReference>
<dbReference type="InterPro" id="IPR036691">
    <property type="entry name" value="Endo/exonu/phosph_ase_sf"/>
</dbReference>
<dbReference type="GO" id="GO:0004527">
    <property type="term" value="F:exonuclease activity"/>
    <property type="evidence" value="ECO:0007669"/>
    <property type="project" value="UniProtKB-KW"/>
</dbReference>